<gene>
    <name evidence="2" type="ORF">A3843_13180</name>
</gene>
<keyword evidence="1" id="KW-1133">Transmembrane helix</keyword>
<evidence type="ECO:0000313" key="3">
    <source>
        <dbReference type="Proteomes" id="UP000185783"/>
    </source>
</evidence>
<reference evidence="2 3" key="1">
    <citation type="submission" date="2016-03" db="EMBL/GenBank/DDBJ databases">
        <title>Genome sequence of Nesiotobacter sp. nov., a moderately halophilic alphaproteobacterium isolated from the Yellow Sea, China.</title>
        <authorList>
            <person name="Zhang G."/>
            <person name="Zhang R."/>
        </authorList>
    </citation>
    <scope>NUCLEOTIDE SEQUENCE [LARGE SCALE GENOMIC DNA]</scope>
    <source>
        <strain evidence="2 3">WB1-6</strain>
    </source>
</reference>
<dbReference type="EMBL" id="LVVZ01000019">
    <property type="protein sequence ID" value="OKL43577.1"/>
    <property type="molecule type" value="Genomic_DNA"/>
</dbReference>
<dbReference type="Proteomes" id="UP000185783">
    <property type="component" value="Unassembled WGS sequence"/>
</dbReference>
<feature type="transmembrane region" description="Helical" evidence="1">
    <location>
        <begin position="20"/>
        <end position="37"/>
    </location>
</feature>
<keyword evidence="1" id="KW-0812">Transmembrane</keyword>
<name>A0A1U7JFT4_9HYPH</name>
<evidence type="ECO:0000256" key="1">
    <source>
        <dbReference type="SAM" id="Phobius"/>
    </source>
</evidence>
<protein>
    <recommendedName>
        <fullName evidence="4">DUF3971 domain-containing protein</fullName>
    </recommendedName>
</protein>
<evidence type="ECO:0008006" key="4">
    <source>
        <dbReference type="Google" id="ProtNLM"/>
    </source>
</evidence>
<dbReference type="STRING" id="197461.A3843_13180"/>
<dbReference type="AlphaFoldDB" id="A0A1U7JFT4"/>
<keyword evidence="1" id="KW-0472">Membrane</keyword>
<sequence length="1102" mass="118999">MGKRRDRLRRQKKASWRRRAVVGIVAIFLVLGLGAVWRASSGPVSLPFLVDWASTRFDKGALDLKIGAASLDFSGEGTQLILEDSVISVSGTSAADVYLPYAEVDLNLFGFLRGAFEVTGVKLERPKAALRIGSRRGPLPKLQSQVVAIDKFSVLLAEELKRRNLQSVSVANGVVAIDSASGHFEAGGIDAEFEVLNEVSFQIESSLAGEQGRWSWTMRRTVSPETGERSIAVEMDGVAVGDLLPSNVELPLDKGRGTPLYATAEARLTAAGNFIDADLRVRTGRIKVHLTEADVNLDEVFLNLNVQRDERDIFIGRSYAVRGQTRFVFGGSISPPVINDGQWTFSLGSREAVVAPSDVNAPPIVFIDSYVDGRLDLNEKTVFVDAARAQGLDADLSLAGSFYFGDGGPFMALALASPSLSAAQVLQLWPVPVVPKTRHWLVEHIKAGRVENIRLDLGLGPSSFDGNPDNQGWVGNAVTASFDLKNAALATLDNLPIASQLNGRGRIENETLIVEAKDGVFRMQDGNLVDVTDVTYKTLNLALRPERSHDLAVTVAGDADDLGVLVNAEPFRALDRIGLVPSDLQGRGTLLVSAAFPVKDDITFADVEWNAELKTEKFSSSRKIGDQLISDADLVVKANKDLVTIEGDGKLNGLQAKIDLESPMDGVEGATRQGIVLDATAQALAEQGIDLREFLQGPLQIKLTESEGTKVYSLDLTRTQITLGAVGWRKEPGVRAQARFRMLDSDGGKTIHNFSLNSDGVSLRGNAKLTSSGDLEYADFSEFNLRPNDNVALSIRRDGRRGYMVNAQAARLDGRGFLKRFTTRSATGDGTGEAQGTLPENVPIKIALQLRDVTGFGGILASRLDGTVSLNGDEVTALDLQGRTSERNPFSFSLGPKAAGKVLNFDVHDAGELLKFTNVFRRMRGGRSFGAIEMPEMGRWQGQGVIKHFSITEDPAIRALAKARPRDSAFRRGRVDTTFNAVAQSGEASFNRMTIEFNRVGDVVNLTKGVLEGALVGGTVEGQANIKTRQLDMTGTFVPAYTLNNFLAKVPILGLALGGDKGDAGLFGVTYKMTGSFDEPNFTINPVSAIAPGIFRRIFEFD</sequence>
<proteinExistence type="predicted"/>
<keyword evidence="3" id="KW-1185">Reference proteome</keyword>
<comment type="caution">
    <text evidence="2">The sequence shown here is derived from an EMBL/GenBank/DDBJ whole genome shotgun (WGS) entry which is preliminary data.</text>
</comment>
<accession>A0A1U7JFT4</accession>
<evidence type="ECO:0000313" key="2">
    <source>
        <dbReference type="EMBL" id="OKL43577.1"/>
    </source>
</evidence>
<organism evidence="2 3">
    <name type="scientific">Pseudovibrio exalbescens</name>
    <dbReference type="NCBI Taxonomy" id="197461"/>
    <lineage>
        <taxon>Bacteria</taxon>
        <taxon>Pseudomonadati</taxon>
        <taxon>Pseudomonadota</taxon>
        <taxon>Alphaproteobacteria</taxon>
        <taxon>Hyphomicrobiales</taxon>
        <taxon>Stappiaceae</taxon>
        <taxon>Pseudovibrio</taxon>
    </lineage>
</organism>